<gene>
    <name evidence="1" type="ORF">HD599_001711</name>
</gene>
<dbReference type="AlphaFoldDB" id="A0A841AM19"/>
<comment type="caution">
    <text evidence="1">The sequence shown here is derived from an EMBL/GenBank/DDBJ whole genome shotgun (WGS) entry which is preliminary data.</text>
</comment>
<reference evidence="1 2" key="1">
    <citation type="submission" date="2020-08" db="EMBL/GenBank/DDBJ databases">
        <title>Sequencing the genomes of 1000 actinobacteria strains.</title>
        <authorList>
            <person name="Klenk H.-P."/>
        </authorList>
    </citation>
    <scope>NUCLEOTIDE SEQUENCE [LARGE SCALE GENOMIC DNA]</scope>
    <source>
        <strain evidence="1 2">DSM 105784</strain>
    </source>
</reference>
<dbReference type="EMBL" id="JACHMJ010000001">
    <property type="protein sequence ID" value="MBB5843388.1"/>
    <property type="molecule type" value="Genomic_DNA"/>
</dbReference>
<evidence type="ECO:0000313" key="2">
    <source>
        <dbReference type="Proteomes" id="UP000536685"/>
    </source>
</evidence>
<accession>A0A841AM19</accession>
<dbReference type="Proteomes" id="UP000536685">
    <property type="component" value="Unassembled WGS sequence"/>
</dbReference>
<protein>
    <submittedName>
        <fullName evidence="1">Uncharacterized protein</fullName>
    </submittedName>
</protein>
<name>A0A841AM19_9MICO</name>
<keyword evidence="2" id="KW-1185">Reference proteome</keyword>
<organism evidence="1 2">
    <name type="scientific">Conyzicola lurida</name>
    <dbReference type="NCBI Taxonomy" id="1172621"/>
    <lineage>
        <taxon>Bacteria</taxon>
        <taxon>Bacillati</taxon>
        <taxon>Actinomycetota</taxon>
        <taxon>Actinomycetes</taxon>
        <taxon>Micrococcales</taxon>
        <taxon>Microbacteriaceae</taxon>
        <taxon>Conyzicola</taxon>
    </lineage>
</organism>
<sequence>MSTLPLQIVGDPQAAVCIGDVCEIPAHPEQAIVNRQLDSDRV</sequence>
<evidence type="ECO:0000313" key="1">
    <source>
        <dbReference type="EMBL" id="MBB5843388.1"/>
    </source>
</evidence>
<proteinExistence type="predicted"/>
<dbReference type="RefSeq" id="WP_281381830.1">
    <property type="nucleotide sequence ID" value="NZ_JACHMJ010000001.1"/>
</dbReference>